<accession>A0ACC3SF49</accession>
<proteinExistence type="predicted"/>
<comment type="caution">
    <text evidence="1">The sequence shown here is derived from an EMBL/GenBank/DDBJ whole genome shotgun (WGS) entry which is preliminary data.</text>
</comment>
<dbReference type="Proteomes" id="UP001320706">
    <property type="component" value="Unassembled WGS sequence"/>
</dbReference>
<evidence type="ECO:0000313" key="2">
    <source>
        <dbReference type="Proteomes" id="UP001320706"/>
    </source>
</evidence>
<protein>
    <submittedName>
        <fullName evidence="1">Uncharacterized protein</fullName>
    </submittedName>
</protein>
<gene>
    <name evidence="1" type="ORF">M8818_003420</name>
</gene>
<dbReference type="EMBL" id="JAMKPW020000015">
    <property type="protein sequence ID" value="KAK8210253.1"/>
    <property type="molecule type" value="Genomic_DNA"/>
</dbReference>
<sequence length="452" mass="51223">MVLSLTYRRPSYVASSRDSMSGDEKQKSINESITSGSSGQSHGIPDALSFDRIINGGTCPPCTTRDFMNYLKYIEYDAENLQFYLWYKDYCKRFDALSETEKALSPEWTAAQAEAEATAGQGVRRKKVSPDVAAVLEGTDFADGSAKPFDTEKRDPFNDPSRTPSSDDKREMMSSDYGSSFGDDNTLTGSTPYSKKADEAFEEAGMKWKPFTTQPFRQEITRIITIYIAEHTPRQLNLSDRERTAVLHALQNTTHPSAFRNVVNTVEWSLRKQSHPNFIRWTICNGNRPRVVFARGLGVFGIVGGFLVDLLITLSHAGRGWRVIALPLWFIGIATLIAAWKGMCVVLHGMHHRHLRPWELFRDDDEMVDDKSGFSSDTLVSTNSNSYEDEPWIAKYKKRFIIRKIFDREIWIEEPALRQIQDTIFIQAVLASFILSCIFVGIFCAVPHGNLY</sequence>
<name>A0ACC3SF49_9PEZI</name>
<reference evidence="1" key="1">
    <citation type="submission" date="2024-02" db="EMBL/GenBank/DDBJ databases">
        <title>Metagenome Assembled Genome of Zalaria obscura JY119.</title>
        <authorList>
            <person name="Vighnesh L."/>
            <person name="Jagadeeshwari U."/>
            <person name="Venkata Ramana C."/>
            <person name="Sasikala C."/>
        </authorList>
    </citation>
    <scope>NUCLEOTIDE SEQUENCE</scope>
    <source>
        <strain evidence="1">JY119</strain>
    </source>
</reference>
<organism evidence="1 2">
    <name type="scientific">Zalaria obscura</name>
    <dbReference type="NCBI Taxonomy" id="2024903"/>
    <lineage>
        <taxon>Eukaryota</taxon>
        <taxon>Fungi</taxon>
        <taxon>Dikarya</taxon>
        <taxon>Ascomycota</taxon>
        <taxon>Pezizomycotina</taxon>
        <taxon>Dothideomycetes</taxon>
        <taxon>Dothideomycetidae</taxon>
        <taxon>Dothideales</taxon>
        <taxon>Zalariaceae</taxon>
        <taxon>Zalaria</taxon>
    </lineage>
</organism>
<keyword evidence="2" id="KW-1185">Reference proteome</keyword>
<evidence type="ECO:0000313" key="1">
    <source>
        <dbReference type="EMBL" id="KAK8210253.1"/>
    </source>
</evidence>